<evidence type="ECO:0000313" key="6">
    <source>
        <dbReference type="EMBL" id="EPQ59104.1"/>
    </source>
</evidence>
<keyword evidence="4" id="KW-0539">Nucleus</keyword>
<dbReference type="GO" id="GO:0005634">
    <property type="term" value="C:nucleus"/>
    <property type="evidence" value="ECO:0007669"/>
    <property type="project" value="UniProtKB-SubCell"/>
</dbReference>
<dbReference type="GO" id="GO:0006364">
    <property type="term" value="P:rRNA processing"/>
    <property type="evidence" value="ECO:0007669"/>
    <property type="project" value="TreeGrafter"/>
</dbReference>
<dbReference type="KEGG" id="gtr:GLOTRDRAFT_103172"/>
<dbReference type="GeneID" id="19298549"/>
<sequence length="293" mass="31822">MASEAGHPLKAFLQLQLASDSSAVLHLPSVFSALSPDSFSPSPHLQKWTARVNSLVHAQDFGARWAGLCLAYRTAVLSKPVMLECAHSWIGAALPMLSKNEPLPNLKAAIRLLRYIFSGATDTPEFQRQLVTPNIPKYSQAIIALAEKQDDAVLKILALNTLTMLVPLYPTLHKALHGSLSSLTLRFLNGTAPTPLSSDLVKAASRLYAVLHYTGGKVGAAGQWRKSLDDTLAFTWSALNRLLSTFSNSAMLSYTQDEQVSGPIDQSLRAVENSAIPLVWSLGCDLLVSFVNW</sequence>
<dbReference type="OrthoDB" id="20900at2759"/>
<dbReference type="AlphaFoldDB" id="S7S080"/>
<dbReference type="SUPFAM" id="SSF48371">
    <property type="entry name" value="ARM repeat"/>
    <property type="match status" value="1"/>
</dbReference>
<dbReference type="STRING" id="670483.S7S080"/>
<dbReference type="RefSeq" id="XP_007862181.1">
    <property type="nucleotide sequence ID" value="XM_007863990.1"/>
</dbReference>
<dbReference type="InterPro" id="IPR016024">
    <property type="entry name" value="ARM-type_fold"/>
</dbReference>
<evidence type="ECO:0000256" key="4">
    <source>
        <dbReference type="ARBA" id="ARBA00023242"/>
    </source>
</evidence>
<comment type="subcellular location">
    <subcellularLocation>
        <location evidence="1">Nucleus</location>
    </subcellularLocation>
</comment>
<reference evidence="6 7" key="1">
    <citation type="journal article" date="2012" name="Science">
        <title>The Paleozoic origin of enzymatic lignin decomposition reconstructed from 31 fungal genomes.</title>
        <authorList>
            <person name="Floudas D."/>
            <person name="Binder M."/>
            <person name="Riley R."/>
            <person name="Barry K."/>
            <person name="Blanchette R.A."/>
            <person name="Henrissat B."/>
            <person name="Martinez A.T."/>
            <person name="Otillar R."/>
            <person name="Spatafora J.W."/>
            <person name="Yadav J.S."/>
            <person name="Aerts A."/>
            <person name="Benoit I."/>
            <person name="Boyd A."/>
            <person name="Carlson A."/>
            <person name="Copeland A."/>
            <person name="Coutinho P.M."/>
            <person name="de Vries R.P."/>
            <person name="Ferreira P."/>
            <person name="Findley K."/>
            <person name="Foster B."/>
            <person name="Gaskell J."/>
            <person name="Glotzer D."/>
            <person name="Gorecki P."/>
            <person name="Heitman J."/>
            <person name="Hesse C."/>
            <person name="Hori C."/>
            <person name="Igarashi K."/>
            <person name="Jurgens J.A."/>
            <person name="Kallen N."/>
            <person name="Kersten P."/>
            <person name="Kohler A."/>
            <person name="Kuees U."/>
            <person name="Kumar T.K.A."/>
            <person name="Kuo A."/>
            <person name="LaButti K."/>
            <person name="Larrondo L.F."/>
            <person name="Lindquist E."/>
            <person name="Ling A."/>
            <person name="Lombard V."/>
            <person name="Lucas S."/>
            <person name="Lundell T."/>
            <person name="Martin R."/>
            <person name="McLaughlin D.J."/>
            <person name="Morgenstern I."/>
            <person name="Morin E."/>
            <person name="Murat C."/>
            <person name="Nagy L.G."/>
            <person name="Nolan M."/>
            <person name="Ohm R.A."/>
            <person name="Patyshakuliyeva A."/>
            <person name="Rokas A."/>
            <person name="Ruiz-Duenas F.J."/>
            <person name="Sabat G."/>
            <person name="Salamov A."/>
            <person name="Samejima M."/>
            <person name="Schmutz J."/>
            <person name="Slot J.C."/>
            <person name="St John F."/>
            <person name="Stenlid J."/>
            <person name="Sun H."/>
            <person name="Sun S."/>
            <person name="Syed K."/>
            <person name="Tsang A."/>
            <person name="Wiebenga A."/>
            <person name="Young D."/>
            <person name="Pisabarro A."/>
            <person name="Eastwood D.C."/>
            <person name="Martin F."/>
            <person name="Cullen D."/>
            <person name="Grigoriev I.V."/>
            <person name="Hibbett D.S."/>
        </authorList>
    </citation>
    <scope>NUCLEOTIDE SEQUENCE [LARGE SCALE GENOMIC DNA]</scope>
    <source>
        <strain evidence="6 7">ATCC 11539</strain>
    </source>
</reference>
<evidence type="ECO:0000256" key="1">
    <source>
        <dbReference type="ARBA" id="ARBA00004123"/>
    </source>
</evidence>
<dbReference type="HOGENOM" id="CLU_1122357_0_0_1"/>
<accession>S7S080</accession>
<dbReference type="PANTHER" id="PTHR34105:SF1">
    <property type="entry name" value="PROLINE-, GLUTAMIC ACID- AND LEUCINE-RICH PROTEIN 1"/>
    <property type="match status" value="1"/>
</dbReference>
<dbReference type="Proteomes" id="UP000030669">
    <property type="component" value="Unassembled WGS sequence"/>
</dbReference>
<dbReference type="EMBL" id="KB469297">
    <property type="protein sequence ID" value="EPQ59104.1"/>
    <property type="molecule type" value="Genomic_DNA"/>
</dbReference>
<feature type="domain" description="Pre-rRNA-processing protein RIX1 N-terminal" evidence="5">
    <location>
        <begin position="12"/>
        <end position="193"/>
    </location>
</feature>
<protein>
    <recommendedName>
        <fullName evidence="3">Pre-rRNA-processing protein RIX1</fullName>
    </recommendedName>
</protein>
<evidence type="ECO:0000259" key="5">
    <source>
        <dbReference type="Pfam" id="PF08167"/>
    </source>
</evidence>
<dbReference type="Pfam" id="PF08167">
    <property type="entry name" value="RIX1"/>
    <property type="match status" value="1"/>
</dbReference>
<organism evidence="6 7">
    <name type="scientific">Gloeophyllum trabeum (strain ATCC 11539 / FP-39264 / Madison 617)</name>
    <name type="common">Brown rot fungus</name>
    <dbReference type="NCBI Taxonomy" id="670483"/>
    <lineage>
        <taxon>Eukaryota</taxon>
        <taxon>Fungi</taxon>
        <taxon>Dikarya</taxon>
        <taxon>Basidiomycota</taxon>
        <taxon>Agaricomycotina</taxon>
        <taxon>Agaricomycetes</taxon>
        <taxon>Gloeophyllales</taxon>
        <taxon>Gloeophyllaceae</taxon>
        <taxon>Gloeophyllum</taxon>
    </lineage>
</organism>
<evidence type="ECO:0000256" key="2">
    <source>
        <dbReference type="ARBA" id="ARBA00010511"/>
    </source>
</evidence>
<name>S7S080_GLOTA</name>
<comment type="similarity">
    <text evidence="2">Belongs to the RIX1/PELP1 family.</text>
</comment>
<gene>
    <name evidence="6" type="ORF">GLOTRDRAFT_103172</name>
</gene>
<proteinExistence type="inferred from homology"/>
<dbReference type="OMA" id="NICLANM"/>
<evidence type="ECO:0000313" key="7">
    <source>
        <dbReference type="Proteomes" id="UP000030669"/>
    </source>
</evidence>
<dbReference type="eggNOG" id="ENOG502SAK5">
    <property type="taxonomic scope" value="Eukaryota"/>
</dbReference>
<evidence type="ECO:0000256" key="3">
    <source>
        <dbReference type="ARBA" id="ARBA00021502"/>
    </source>
</evidence>
<keyword evidence="7" id="KW-1185">Reference proteome</keyword>
<dbReference type="InterPro" id="IPR012583">
    <property type="entry name" value="RIX1_N"/>
</dbReference>
<dbReference type="PANTHER" id="PTHR34105">
    <property type="entry name" value="PROLINE-, GLUTAMIC ACID- AND LEUCINE-RICH PROTEIN 1"/>
    <property type="match status" value="1"/>
</dbReference>